<protein>
    <submittedName>
        <fullName evidence="1">Uncharacterized protein</fullName>
    </submittedName>
</protein>
<comment type="caution">
    <text evidence="1">The sequence shown here is derived from an EMBL/GenBank/DDBJ whole genome shotgun (WGS) entry which is preliminary data.</text>
</comment>
<evidence type="ECO:0000313" key="2">
    <source>
        <dbReference type="Proteomes" id="UP001500449"/>
    </source>
</evidence>
<proteinExistence type="predicted"/>
<dbReference type="EMBL" id="BAAAQK010000004">
    <property type="protein sequence ID" value="GAA1838535.1"/>
    <property type="molecule type" value="Genomic_DNA"/>
</dbReference>
<organism evidence="1 2">
    <name type="scientific">Pseudonocardia ailaonensis</name>
    <dbReference type="NCBI Taxonomy" id="367279"/>
    <lineage>
        <taxon>Bacteria</taxon>
        <taxon>Bacillati</taxon>
        <taxon>Actinomycetota</taxon>
        <taxon>Actinomycetes</taxon>
        <taxon>Pseudonocardiales</taxon>
        <taxon>Pseudonocardiaceae</taxon>
        <taxon>Pseudonocardia</taxon>
    </lineage>
</organism>
<dbReference type="RefSeq" id="WP_344414200.1">
    <property type="nucleotide sequence ID" value="NZ_BAAAQK010000004.1"/>
</dbReference>
<name>A0ABN2MTW4_9PSEU</name>
<keyword evidence="2" id="KW-1185">Reference proteome</keyword>
<accession>A0ABN2MTW4</accession>
<gene>
    <name evidence="1" type="ORF">GCM10009836_16930</name>
</gene>
<dbReference type="Proteomes" id="UP001500449">
    <property type="component" value="Unassembled WGS sequence"/>
</dbReference>
<evidence type="ECO:0000313" key="1">
    <source>
        <dbReference type="EMBL" id="GAA1838535.1"/>
    </source>
</evidence>
<reference evidence="1 2" key="1">
    <citation type="journal article" date="2019" name="Int. J. Syst. Evol. Microbiol.">
        <title>The Global Catalogue of Microorganisms (GCM) 10K type strain sequencing project: providing services to taxonomists for standard genome sequencing and annotation.</title>
        <authorList>
            <consortium name="The Broad Institute Genomics Platform"/>
            <consortium name="The Broad Institute Genome Sequencing Center for Infectious Disease"/>
            <person name="Wu L."/>
            <person name="Ma J."/>
        </authorList>
    </citation>
    <scope>NUCLEOTIDE SEQUENCE [LARGE SCALE GENOMIC DNA]</scope>
    <source>
        <strain evidence="1 2">JCM 16009</strain>
    </source>
</reference>
<sequence>MTAVQETVEEIRPLGGTPEAVTASLQDLWDERGKAVGMRFEVTPCPYSTEEIAALAAEGRRLGYLPPEIATQAGRGVMGRIWPLMECFSVLEDNVVSNVVNPSGWFDYESAIDAPNDFLDQAGLLAEVERQGRTLLTVNQWIVAAQDSHVITGKYLDETRSWVRVNSGIDPGRILAVHIDGPNMAVDLADEEAVDGSMIMAYDFSPHDAVKGCGGRTSSVPPERQNLVEEPVERVARWTMTPHFATLDLGKEWKRQVDKYLELGFHTAMHFTEERYVRTLPKFERQPKEYRGRFDMPMLVDPRLFWRNQCVLGGVRIPHFDYCTEPIPAEERFRVPARPYAAWFGAWDQRFPERIAPPDARDQLAEDEIGGNSWEMAAVEILWPEYDLRGQYWDIIGYVVHDAKIKNVPNTDYERTLSAYHYRRSAEIHPNLHQRAFEVFRPLVRGSKIVTTPHS</sequence>